<evidence type="ECO:0000313" key="3">
    <source>
        <dbReference type="Proteomes" id="UP001374584"/>
    </source>
</evidence>
<protein>
    <recommendedName>
        <fullName evidence="4">Secreted protein</fullName>
    </recommendedName>
</protein>
<keyword evidence="1" id="KW-0732">Signal</keyword>
<reference evidence="2 3" key="1">
    <citation type="submission" date="2024-01" db="EMBL/GenBank/DDBJ databases">
        <title>The genomes of 5 underutilized Papilionoideae crops provide insights into root nodulation and disease resistanc.</title>
        <authorList>
            <person name="Jiang F."/>
        </authorList>
    </citation>
    <scope>NUCLEOTIDE SEQUENCE [LARGE SCALE GENOMIC DNA]</scope>
    <source>
        <strain evidence="2">JINMINGXINNONG_FW02</strain>
        <tissue evidence="2">Leaves</tissue>
    </source>
</reference>
<organism evidence="2 3">
    <name type="scientific">Phaseolus coccineus</name>
    <name type="common">Scarlet runner bean</name>
    <name type="synonym">Phaseolus multiflorus</name>
    <dbReference type="NCBI Taxonomy" id="3886"/>
    <lineage>
        <taxon>Eukaryota</taxon>
        <taxon>Viridiplantae</taxon>
        <taxon>Streptophyta</taxon>
        <taxon>Embryophyta</taxon>
        <taxon>Tracheophyta</taxon>
        <taxon>Spermatophyta</taxon>
        <taxon>Magnoliopsida</taxon>
        <taxon>eudicotyledons</taxon>
        <taxon>Gunneridae</taxon>
        <taxon>Pentapetalae</taxon>
        <taxon>rosids</taxon>
        <taxon>fabids</taxon>
        <taxon>Fabales</taxon>
        <taxon>Fabaceae</taxon>
        <taxon>Papilionoideae</taxon>
        <taxon>50 kb inversion clade</taxon>
        <taxon>NPAAA clade</taxon>
        <taxon>indigoferoid/millettioid clade</taxon>
        <taxon>Phaseoleae</taxon>
        <taxon>Phaseolus</taxon>
    </lineage>
</organism>
<dbReference type="EMBL" id="JAYMYR010000003">
    <property type="protein sequence ID" value="KAK7374053.1"/>
    <property type="molecule type" value="Genomic_DNA"/>
</dbReference>
<feature type="signal peptide" evidence="1">
    <location>
        <begin position="1"/>
        <end position="20"/>
    </location>
</feature>
<evidence type="ECO:0000313" key="2">
    <source>
        <dbReference type="EMBL" id="KAK7374053.1"/>
    </source>
</evidence>
<keyword evidence="3" id="KW-1185">Reference proteome</keyword>
<dbReference type="AlphaFoldDB" id="A0AAN9NNS4"/>
<dbReference type="Proteomes" id="UP001374584">
    <property type="component" value="Unassembled WGS sequence"/>
</dbReference>
<evidence type="ECO:0008006" key="4">
    <source>
        <dbReference type="Google" id="ProtNLM"/>
    </source>
</evidence>
<gene>
    <name evidence="2" type="ORF">VNO80_07478</name>
</gene>
<sequence>MLNFVLSLSLSSYLVSLSSSRIVSLSLSLYLYLLTHTEQPATEAPTRIGRLDTSSEHFHVPQPQSHFAPILTDFHLLVFTIDAESV</sequence>
<comment type="caution">
    <text evidence="2">The sequence shown here is derived from an EMBL/GenBank/DDBJ whole genome shotgun (WGS) entry which is preliminary data.</text>
</comment>
<proteinExistence type="predicted"/>
<accession>A0AAN9NNS4</accession>
<evidence type="ECO:0000256" key="1">
    <source>
        <dbReference type="SAM" id="SignalP"/>
    </source>
</evidence>
<feature type="chain" id="PRO_5042915140" description="Secreted protein" evidence="1">
    <location>
        <begin position="21"/>
        <end position="86"/>
    </location>
</feature>
<name>A0AAN9NNS4_PHACN</name>